<evidence type="ECO:0000256" key="3">
    <source>
        <dbReference type="ARBA" id="ARBA00013368"/>
    </source>
</evidence>
<evidence type="ECO:0000256" key="1">
    <source>
        <dbReference type="ARBA" id="ARBA00006930"/>
    </source>
</evidence>
<reference evidence="6" key="1">
    <citation type="submission" date="2020-02" db="EMBL/GenBank/DDBJ databases">
        <authorList>
            <person name="Meier V. D."/>
        </authorList>
    </citation>
    <scope>NUCLEOTIDE SEQUENCE</scope>
    <source>
        <strain evidence="6">AVDCRST_MAG16</strain>
    </source>
</reference>
<evidence type="ECO:0000313" key="6">
    <source>
        <dbReference type="EMBL" id="CAA9346366.1"/>
    </source>
</evidence>
<feature type="domain" description="Rad50/SbcC-type AAA" evidence="5">
    <location>
        <begin position="5"/>
        <end position="181"/>
    </location>
</feature>
<dbReference type="InterPro" id="IPR027417">
    <property type="entry name" value="P-loop_NTPase"/>
</dbReference>
<dbReference type="GO" id="GO:0016887">
    <property type="term" value="F:ATP hydrolysis activity"/>
    <property type="evidence" value="ECO:0007669"/>
    <property type="project" value="InterPro"/>
</dbReference>
<keyword evidence="4" id="KW-0175">Coiled coil</keyword>
<feature type="coiled-coil region" evidence="4">
    <location>
        <begin position="457"/>
        <end position="484"/>
    </location>
</feature>
<dbReference type="Gene3D" id="3.40.50.300">
    <property type="entry name" value="P-loop containing nucleotide triphosphate hydrolases"/>
    <property type="match status" value="2"/>
</dbReference>
<evidence type="ECO:0000259" key="5">
    <source>
        <dbReference type="Pfam" id="PF13476"/>
    </source>
</evidence>
<dbReference type="PANTHER" id="PTHR32114:SF2">
    <property type="entry name" value="ABC TRANSPORTER ABCH.3"/>
    <property type="match status" value="1"/>
</dbReference>
<dbReference type="Pfam" id="PF13476">
    <property type="entry name" value="AAA_23"/>
    <property type="match status" value="1"/>
</dbReference>
<dbReference type="AlphaFoldDB" id="A0A6J4M1L2"/>
<organism evidence="6">
    <name type="scientific">uncultured Frankineae bacterium</name>
    <dbReference type="NCBI Taxonomy" id="437475"/>
    <lineage>
        <taxon>Bacteria</taxon>
        <taxon>Bacillati</taxon>
        <taxon>Actinomycetota</taxon>
        <taxon>Actinomycetes</taxon>
        <taxon>Frankiales</taxon>
        <taxon>environmental samples</taxon>
    </lineage>
</organism>
<dbReference type="InterPro" id="IPR038729">
    <property type="entry name" value="Rad50/SbcC_AAA"/>
</dbReference>
<dbReference type="PANTHER" id="PTHR32114">
    <property type="entry name" value="ABC TRANSPORTER ABCH.3"/>
    <property type="match status" value="1"/>
</dbReference>
<protein>
    <recommendedName>
        <fullName evidence="3">Nuclease SbcCD subunit C</fullName>
    </recommendedName>
</protein>
<comment type="similarity">
    <text evidence="1">Belongs to the SMC family. SbcC subfamily.</text>
</comment>
<accession>A0A6J4M1L2</accession>
<evidence type="ECO:0000256" key="2">
    <source>
        <dbReference type="ARBA" id="ARBA00011322"/>
    </source>
</evidence>
<sequence length="987" mass="104038">MRPHRLRLTAFGPFPGAVEVDLDALAANGLFLLHGDTGSGKTTLLDGIGFALYGRVPGVRGRTGRLRSDHADPAVRTEVELEVTLGSRRWRITRSPAQERPKSRGTGTTTEQARVHLEELRAGTWSSVSTRIDEAAAELDPLLGMSADQFFQVVLLPQGEFAQFLRADSGKRGELLQRLFATERFKAVEDWLVARRISTSAVVTTARHELAVLAARLAQAAGSPAPEELTPDWGPARLDAARAALDDAARAALAATADRDRARSEAEQTSRLRGWQERRRAALARREALEAVRPLHEALELELKAAARVAELRGILQDAAERERAAVSARSAEASARALLGPVGLPVESDDAALRAAADGARRRGGRLEGLRGVADALAEERSVQAAAAAETQHHAVASEAMGARLAALPGRRATARGAVDAARDAVEALPAAEARATALSVACAEARGLRASLARAQQLHEEHVVAREELVALREREQELRDARFVSMFAELADRLEEGLPCEVCGSTSHPDPYLGDGDGVTREDEDRARLAAQEAAREVAEVEARAAAEAAVTAGHRDRCAATGFAHLDLAALEEQAGAARSDVLALRATAAGLAAATAALEALDREVSDLQAERVRIGSARDAAARRAVEAGARAEAAAVRLRDELDGAPDLAVAIDAVSTRAAACDAVRDAVTRAERASAEAVRAAATALAASEAAGFVDVPTARAALRSPAWRDESARRLRSGDDERAAVEAALSDPDLQDLPAEPVDVPAATATLRSADLRVREAGAVESAAGDRVRQLEELVPQLVQAQEALAPLVQTAAEVRRLADLCAGSGANALKMTLTSFVLAARLEEVAAVASSRLLRMTQGRYSLVHTDGAVKGGARSGLGLLARDSWTGQDRETSTLSGGETFLASLALALGLADVVQAEAGGARIEALFVDEGFGTLDEDTLDEVMDVLDGLREGGRVVGLVSHVAELRARIPAQVHVRKTRRGSDVVLAGC</sequence>
<name>A0A6J4M1L2_9ACTN</name>
<proteinExistence type="inferred from homology"/>
<dbReference type="EMBL" id="CADCUE010000188">
    <property type="protein sequence ID" value="CAA9346366.1"/>
    <property type="molecule type" value="Genomic_DNA"/>
</dbReference>
<comment type="subunit">
    <text evidence="2">Heterodimer of SbcC and SbcD.</text>
</comment>
<evidence type="ECO:0000256" key="4">
    <source>
        <dbReference type="SAM" id="Coils"/>
    </source>
</evidence>
<dbReference type="Pfam" id="PF13558">
    <property type="entry name" value="SbcC_Walker_B"/>
    <property type="match status" value="1"/>
</dbReference>
<dbReference type="SUPFAM" id="SSF52540">
    <property type="entry name" value="P-loop containing nucleoside triphosphate hydrolases"/>
    <property type="match status" value="1"/>
</dbReference>
<gene>
    <name evidence="6" type="ORF">AVDCRST_MAG16-2081</name>
</gene>
<dbReference type="GO" id="GO:0006302">
    <property type="term" value="P:double-strand break repair"/>
    <property type="evidence" value="ECO:0007669"/>
    <property type="project" value="InterPro"/>
</dbReference>